<protein>
    <submittedName>
        <fullName evidence="2">Uncharacterized protein</fullName>
    </submittedName>
</protein>
<proteinExistence type="predicted"/>
<dbReference type="RefSeq" id="XP_002783782.1">
    <property type="nucleotide sequence ID" value="XM_002783736.1"/>
</dbReference>
<dbReference type="OrthoDB" id="537704at2759"/>
<dbReference type="OMA" id="TMFTERA"/>
<accession>C5KIW5</accession>
<feature type="non-terminal residue" evidence="2">
    <location>
        <position position="420"/>
    </location>
</feature>
<dbReference type="EMBL" id="GG673397">
    <property type="protein sequence ID" value="EER15578.1"/>
    <property type="molecule type" value="Genomic_DNA"/>
</dbReference>
<keyword evidence="3" id="KW-1185">Reference proteome</keyword>
<sequence>MRRVTGKKRRSGGDQERLEMILDDVNAELTKAVNRMTMLWVFAKAREQQTIDEASGDMSIVALKYLTDDVDISGSLRRTTRRTRPTGFGLPWGRPVPGSALVRMPGVEKGFVKNVLSKLTFDTLFTERAVIRTVVGVRALCIDLLKSHPTVQLLPVNLPYKPCSLEAFKEWQKAAIEKTAAKVVDCFTGKVVKMIRGNLEVVGKGWFNIDETSLEVYNYSKLKKFIVVMRLMLQDCLRDLAINTAELYVRYIKRHVPREVRIENLHTVINEWKEGTVRSDGSDAPRALFTIEIKRIEKKGEESRRSSAAHATNRLLRKRSSGEVSTRAASAAGAANARRASHTPEYEFAYATNPAMYVQAVAGETLLTALRAINDVPHIEKATVPQLFKSVVYRQKLATLSLDDDLVVRAKEELEEELAG</sequence>
<feature type="compositionally biased region" description="Low complexity" evidence="1">
    <location>
        <begin position="325"/>
        <end position="336"/>
    </location>
</feature>
<name>C5KIW5_PERM5</name>
<evidence type="ECO:0000313" key="2">
    <source>
        <dbReference type="EMBL" id="EER15578.1"/>
    </source>
</evidence>
<organism evidence="3">
    <name type="scientific">Perkinsus marinus (strain ATCC 50983 / TXsc)</name>
    <dbReference type="NCBI Taxonomy" id="423536"/>
    <lineage>
        <taxon>Eukaryota</taxon>
        <taxon>Sar</taxon>
        <taxon>Alveolata</taxon>
        <taxon>Perkinsozoa</taxon>
        <taxon>Perkinsea</taxon>
        <taxon>Perkinsida</taxon>
        <taxon>Perkinsidae</taxon>
        <taxon>Perkinsus</taxon>
    </lineage>
</organism>
<gene>
    <name evidence="2" type="ORF">Pmar_PMAR009683</name>
</gene>
<evidence type="ECO:0000256" key="1">
    <source>
        <dbReference type="SAM" id="MobiDB-lite"/>
    </source>
</evidence>
<dbReference type="Proteomes" id="UP000007800">
    <property type="component" value="Unassembled WGS sequence"/>
</dbReference>
<dbReference type="GeneID" id="9046381"/>
<dbReference type="InParanoid" id="C5KIW5"/>
<reference evidence="2 3" key="1">
    <citation type="submission" date="2008-07" db="EMBL/GenBank/DDBJ databases">
        <authorList>
            <person name="El-Sayed N."/>
            <person name="Caler E."/>
            <person name="Inman J."/>
            <person name="Amedeo P."/>
            <person name="Hass B."/>
            <person name="Wortman J."/>
        </authorList>
    </citation>
    <scope>NUCLEOTIDE SEQUENCE [LARGE SCALE GENOMIC DNA]</scope>
    <source>
        <strain evidence="3">ATCC 50983 / TXsc</strain>
    </source>
</reference>
<evidence type="ECO:0000313" key="3">
    <source>
        <dbReference type="Proteomes" id="UP000007800"/>
    </source>
</evidence>
<feature type="region of interest" description="Disordered" evidence="1">
    <location>
        <begin position="302"/>
        <end position="336"/>
    </location>
</feature>
<dbReference type="AlphaFoldDB" id="C5KIW5"/>